<evidence type="ECO:0000256" key="3">
    <source>
        <dbReference type="ARBA" id="ARBA00006576"/>
    </source>
</evidence>
<gene>
    <name evidence="15" type="ORF">DL546_000176</name>
</gene>
<evidence type="ECO:0000256" key="9">
    <source>
        <dbReference type="ARBA" id="ARBA00049558"/>
    </source>
</evidence>
<evidence type="ECO:0000256" key="6">
    <source>
        <dbReference type="ARBA" id="ARBA00022801"/>
    </source>
</evidence>
<dbReference type="InterPro" id="IPR002125">
    <property type="entry name" value="CMP_dCMP_dom"/>
</dbReference>
<dbReference type="NCBIfam" id="NF004064">
    <property type="entry name" value="PRK05578.1"/>
    <property type="match status" value="1"/>
</dbReference>
<evidence type="ECO:0000256" key="12">
    <source>
        <dbReference type="PIRSR" id="PIRSR606262-3"/>
    </source>
</evidence>
<dbReference type="InterPro" id="IPR006262">
    <property type="entry name" value="Cyt_deam_tetra"/>
</dbReference>
<comment type="caution">
    <text evidence="15">The sequence shown here is derived from an EMBL/GenBank/DDBJ whole genome shotgun (WGS) entry which is preliminary data.</text>
</comment>
<evidence type="ECO:0000256" key="8">
    <source>
        <dbReference type="ARBA" id="ARBA00032005"/>
    </source>
</evidence>
<evidence type="ECO:0000256" key="5">
    <source>
        <dbReference type="ARBA" id="ARBA00022723"/>
    </source>
</evidence>
<dbReference type="Pfam" id="PF00383">
    <property type="entry name" value="dCMP_cyt_deam_1"/>
    <property type="match status" value="1"/>
</dbReference>
<dbReference type="Proteomes" id="UP000275385">
    <property type="component" value="Unassembled WGS sequence"/>
</dbReference>
<dbReference type="InterPro" id="IPR016192">
    <property type="entry name" value="APOBEC/CMP_deaminase_Zn-bd"/>
</dbReference>
<dbReference type="PROSITE" id="PS00903">
    <property type="entry name" value="CYT_DCMP_DEAMINASES_1"/>
    <property type="match status" value="1"/>
</dbReference>
<dbReference type="PANTHER" id="PTHR11644">
    <property type="entry name" value="CYTIDINE DEAMINASE"/>
    <property type="match status" value="1"/>
</dbReference>
<evidence type="ECO:0000256" key="11">
    <source>
        <dbReference type="PIRSR" id="PIRSR606262-2"/>
    </source>
</evidence>
<keyword evidence="7 12" id="KW-0862">Zinc</keyword>
<evidence type="ECO:0000256" key="2">
    <source>
        <dbReference type="ARBA" id="ARBA00003949"/>
    </source>
</evidence>
<dbReference type="GO" id="GO:0008270">
    <property type="term" value="F:zinc ion binding"/>
    <property type="evidence" value="ECO:0007669"/>
    <property type="project" value="UniProtKB-UniRule"/>
</dbReference>
<dbReference type="PROSITE" id="PS51747">
    <property type="entry name" value="CYT_DCMP_DEAMINASES_2"/>
    <property type="match status" value="1"/>
</dbReference>
<comment type="cofactor">
    <cofactor evidence="1 12 13">
        <name>Zn(2+)</name>
        <dbReference type="ChEBI" id="CHEBI:29105"/>
    </cofactor>
</comment>
<evidence type="ECO:0000259" key="14">
    <source>
        <dbReference type="PROSITE" id="PS51747"/>
    </source>
</evidence>
<dbReference type="FunFam" id="3.40.140.10:FF:000008">
    <property type="entry name" value="Cytidine deaminase"/>
    <property type="match status" value="1"/>
</dbReference>
<evidence type="ECO:0000313" key="15">
    <source>
        <dbReference type="EMBL" id="RKU40645.1"/>
    </source>
</evidence>
<dbReference type="InterPro" id="IPR016193">
    <property type="entry name" value="Cytidine_deaminase-like"/>
</dbReference>
<accession>A0A420XYC0</accession>
<dbReference type="EC" id="3.5.4.5" evidence="4 13"/>
<dbReference type="CDD" id="cd01283">
    <property type="entry name" value="cytidine_deaminase"/>
    <property type="match status" value="1"/>
</dbReference>
<evidence type="ECO:0000256" key="1">
    <source>
        <dbReference type="ARBA" id="ARBA00001947"/>
    </source>
</evidence>
<reference evidence="15 16" key="1">
    <citation type="submission" date="2018-08" db="EMBL/GenBank/DDBJ databases">
        <title>Draft genome of the lignicolous fungus Coniochaeta pulveracea.</title>
        <authorList>
            <person name="Borstlap C.J."/>
            <person name="De Witt R.N."/>
            <person name="Botha A."/>
            <person name="Volschenk H."/>
        </authorList>
    </citation>
    <scope>NUCLEOTIDE SEQUENCE [LARGE SCALE GENOMIC DNA]</scope>
    <source>
        <strain evidence="15 16">CAB683</strain>
    </source>
</reference>
<dbReference type="GO" id="GO:0005829">
    <property type="term" value="C:cytosol"/>
    <property type="evidence" value="ECO:0007669"/>
    <property type="project" value="TreeGrafter"/>
</dbReference>
<dbReference type="GO" id="GO:0042802">
    <property type="term" value="F:identical protein binding"/>
    <property type="evidence" value="ECO:0007669"/>
    <property type="project" value="UniProtKB-ARBA"/>
</dbReference>
<feature type="binding site" evidence="12">
    <location>
        <position position="80"/>
    </location>
    <ligand>
        <name>Zn(2+)</name>
        <dbReference type="ChEBI" id="CHEBI:29105"/>
        <note>catalytic</note>
    </ligand>
</feature>
<evidence type="ECO:0000256" key="13">
    <source>
        <dbReference type="RuleBase" id="RU364006"/>
    </source>
</evidence>
<keyword evidence="5 12" id="KW-0479">Metal-binding</keyword>
<comment type="similarity">
    <text evidence="3 13">Belongs to the cytidine and deoxycytidylate deaminase family.</text>
</comment>
<dbReference type="SUPFAM" id="SSF53927">
    <property type="entry name" value="Cytidine deaminase-like"/>
    <property type="match status" value="1"/>
</dbReference>
<dbReference type="NCBIfam" id="TIGR01354">
    <property type="entry name" value="cyt_deam_tetra"/>
    <property type="match status" value="1"/>
</dbReference>
<feature type="binding site" evidence="12">
    <location>
        <position position="116"/>
    </location>
    <ligand>
        <name>Zn(2+)</name>
        <dbReference type="ChEBI" id="CHEBI:29105"/>
        <note>catalytic</note>
    </ligand>
</feature>
<keyword evidence="16" id="KW-1185">Reference proteome</keyword>
<comment type="catalytic activity">
    <reaction evidence="9 13">
        <text>cytidine + H2O + H(+) = uridine + NH4(+)</text>
        <dbReference type="Rhea" id="RHEA:16069"/>
        <dbReference type="ChEBI" id="CHEBI:15377"/>
        <dbReference type="ChEBI" id="CHEBI:15378"/>
        <dbReference type="ChEBI" id="CHEBI:16704"/>
        <dbReference type="ChEBI" id="CHEBI:17562"/>
        <dbReference type="ChEBI" id="CHEBI:28938"/>
        <dbReference type="EC" id="3.5.4.5"/>
    </reaction>
</comment>
<dbReference type="PANTHER" id="PTHR11644:SF2">
    <property type="entry name" value="CYTIDINE DEAMINASE"/>
    <property type="match status" value="1"/>
</dbReference>
<evidence type="ECO:0000256" key="10">
    <source>
        <dbReference type="PIRSR" id="PIRSR606262-1"/>
    </source>
</evidence>
<organism evidence="15 16">
    <name type="scientific">Coniochaeta pulveracea</name>
    <dbReference type="NCBI Taxonomy" id="177199"/>
    <lineage>
        <taxon>Eukaryota</taxon>
        <taxon>Fungi</taxon>
        <taxon>Dikarya</taxon>
        <taxon>Ascomycota</taxon>
        <taxon>Pezizomycotina</taxon>
        <taxon>Sordariomycetes</taxon>
        <taxon>Sordariomycetidae</taxon>
        <taxon>Coniochaetales</taxon>
        <taxon>Coniochaetaceae</taxon>
        <taxon>Coniochaeta</taxon>
    </lineage>
</organism>
<evidence type="ECO:0000256" key="4">
    <source>
        <dbReference type="ARBA" id="ARBA00012783"/>
    </source>
</evidence>
<protein>
    <recommendedName>
        <fullName evidence="4 13">Cytidine deaminase</fullName>
        <ecNumber evidence="4 13">3.5.4.5</ecNumber>
    </recommendedName>
    <alternativeName>
        <fullName evidence="8 13">Cytidine aminohydrolase</fullName>
    </alternativeName>
</protein>
<dbReference type="GO" id="GO:0072527">
    <property type="term" value="P:pyrimidine-containing compound metabolic process"/>
    <property type="evidence" value="ECO:0007669"/>
    <property type="project" value="UniProtKB-ARBA"/>
</dbReference>
<dbReference type="GO" id="GO:0055086">
    <property type="term" value="P:nucleobase-containing small molecule metabolic process"/>
    <property type="evidence" value="ECO:0007669"/>
    <property type="project" value="UniProtKB-ARBA"/>
</dbReference>
<sequence length="173" mass="18764">MAPQIQILSSSDAATVSKTCSEYSLSEAEFKKLAQMAAAAKKDAYCPYSQFRVGACLLTADGEFVYGANVENASYPVGTCAERVALGKAVTNQQRKFRALAVATDISPPASPCGMCRQFIREFCDLSMPIIMFDVKQDYVVLRLEELLPLSFGPEQLPSPSHAAENASTRVHV</sequence>
<evidence type="ECO:0000313" key="16">
    <source>
        <dbReference type="Proteomes" id="UP000275385"/>
    </source>
</evidence>
<name>A0A420XYC0_9PEZI</name>
<dbReference type="STRING" id="177199.A0A420XYC0"/>
<feature type="binding site" evidence="12">
    <location>
        <position position="113"/>
    </location>
    <ligand>
        <name>Zn(2+)</name>
        <dbReference type="ChEBI" id="CHEBI:29105"/>
        <note>catalytic</note>
    </ligand>
</feature>
<dbReference type="Gene3D" id="3.40.140.10">
    <property type="entry name" value="Cytidine Deaminase, domain 2"/>
    <property type="match status" value="1"/>
</dbReference>
<comment type="function">
    <text evidence="2 13">This enzyme scavenges exogenous and endogenous cytidine and 2'-deoxycytidine for UMP synthesis.</text>
</comment>
<feature type="binding site" evidence="11">
    <location>
        <begin position="69"/>
        <end position="75"/>
    </location>
    <ligand>
        <name>substrate</name>
    </ligand>
</feature>
<feature type="active site" description="Proton donor" evidence="10">
    <location>
        <position position="82"/>
    </location>
</feature>
<dbReference type="OrthoDB" id="414540at2759"/>
<feature type="domain" description="CMP/dCMP-type deaminase" evidence="14">
    <location>
        <begin position="28"/>
        <end position="155"/>
    </location>
</feature>
<dbReference type="InterPro" id="IPR050202">
    <property type="entry name" value="Cyt/Deoxycyt_deaminase"/>
</dbReference>
<keyword evidence="6 13" id="KW-0378">Hydrolase</keyword>
<proteinExistence type="inferred from homology"/>
<dbReference type="AlphaFoldDB" id="A0A420XYC0"/>
<dbReference type="GO" id="GO:0004126">
    <property type="term" value="F:cytidine deaminase activity"/>
    <property type="evidence" value="ECO:0007669"/>
    <property type="project" value="UniProtKB-UniRule"/>
</dbReference>
<dbReference type="EMBL" id="QVQW01000095">
    <property type="protein sequence ID" value="RKU40645.1"/>
    <property type="molecule type" value="Genomic_DNA"/>
</dbReference>
<evidence type="ECO:0000256" key="7">
    <source>
        <dbReference type="ARBA" id="ARBA00022833"/>
    </source>
</evidence>
<comment type="catalytic activity">
    <reaction evidence="13">
        <text>2'-deoxycytidine + H2O + H(+) = 2'-deoxyuridine + NH4(+)</text>
        <dbReference type="Rhea" id="RHEA:13433"/>
        <dbReference type="ChEBI" id="CHEBI:15377"/>
        <dbReference type="ChEBI" id="CHEBI:15378"/>
        <dbReference type="ChEBI" id="CHEBI:15698"/>
        <dbReference type="ChEBI" id="CHEBI:16450"/>
        <dbReference type="ChEBI" id="CHEBI:28938"/>
        <dbReference type="EC" id="3.5.4.5"/>
    </reaction>
</comment>